<dbReference type="InterPro" id="IPR002885">
    <property type="entry name" value="PPR_rpt"/>
</dbReference>
<organism evidence="4 5">
    <name type="scientific">Ficus carica</name>
    <name type="common">Common fig</name>
    <dbReference type="NCBI Taxonomy" id="3494"/>
    <lineage>
        <taxon>Eukaryota</taxon>
        <taxon>Viridiplantae</taxon>
        <taxon>Streptophyta</taxon>
        <taxon>Embryophyta</taxon>
        <taxon>Tracheophyta</taxon>
        <taxon>Spermatophyta</taxon>
        <taxon>Magnoliopsida</taxon>
        <taxon>eudicotyledons</taxon>
        <taxon>Gunneridae</taxon>
        <taxon>Pentapetalae</taxon>
        <taxon>rosids</taxon>
        <taxon>fabids</taxon>
        <taxon>Rosales</taxon>
        <taxon>Moraceae</taxon>
        <taxon>Ficeae</taxon>
        <taxon>Ficus</taxon>
    </lineage>
</organism>
<keyword evidence="2" id="KW-0677">Repeat</keyword>
<dbReference type="PROSITE" id="PS51375">
    <property type="entry name" value="PPR"/>
    <property type="match status" value="1"/>
</dbReference>
<evidence type="ECO:0008006" key="6">
    <source>
        <dbReference type="Google" id="ProtNLM"/>
    </source>
</evidence>
<proteinExistence type="inferred from homology"/>
<gene>
    <name evidence="4" type="ORF">TIFTF001_000453</name>
</gene>
<protein>
    <recommendedName>
        <fullName evidence="6">Pentatricopeptide repeat-containing protein</fullName>
    </recommendedName>
</protein>
<evidence type="ECO:0000313" key="5">
    <source>
        <dbReference type="Proteomes" id="UP001187192"/>
    </source>
</evidence>
<feature type="repeat" description="PPR" evidence="3">
    <location>
        <begin position="120"/>
        <end position="150"/>
    </location>
</feature>
<dbReference type="PANTHER" id="PTHR47936:SF1">
    <property type="entry name" value="PENTATRICOPEPTIDE REPEAT-CONTAINING PROTEIN GUN1, CHLOROPLASTIC"/>
    <property type="match status" value="1"/>
</dbReference>
<evidence type="ECO:0000256" key="1">
    <source>
        <dbReference type="ARBA" id="ARBA00007626"/>
    </source>
</evidence>
<dbReference type="PANTHER" id="PTHR47936">
    <property type="entry name" value="PPR_LONG DOMAIN-CONTAINING PROTEIN"/>
    <property type="match status" value="1"/>
</dbReference>
<accession>A0AA88CN49</accession>
<dbReference type="Pfam" id="PF13041">
    <property type="entry name" value="PPR_2"/>
    <property type="match status" value="1"/>
</dbReference>
<dbReference type="AlphaFoldDB" id="A0AA88CN49"/>
<dbReference type="Proteomes" id="UP001187192">
    <property type="component" value="Unassembled WGS sequence"/>
</dbReference>
<evidence type="ECO:0000256" key="2">
    <source>
        <dbReference type="ARBA" id="ARBA00022737"/>
    </source>
</evidence>
<evidence type="ECO:0000313" key="4">
    <source>
        <dbReference type="EMBL" id="GMN24190.1"/>
    </source>
</evidence>
<comment type="similarity">
    <text evidence="1">Belongs to the PPR family. P subfamily.</text>
</comment>
<dbReference type="Gene3D" id="1.25.40.10">
    <property type="entry name" value="Tetratricopeptide repeat domain"/>
    <property type="match status" value="1"/>
</dbReference>
<reference evidence="4" key="1">
    <citation type="submission" date="2023-07" db="EMBL/GenBank/DDBJ databases">
        <title>draft genome sequence of fig (Ficus carica).</title>
        <authorList>
            <person name="Takahashi T."/>
            <person name="Nishimura K."/>
        </authorList>
    </citation>
    <scope>NUCLEOTIDE SEQUENCE</scope>
</reference>
<sequence>MVKRPPLEALSLFNETTTTTNGFEHTPQTIYFIVDHLLSFNLLTHAQSLIAKLLSGRISSSLFTPSSLLRHLTHPHNPSLTSSRRRHLYEAIVGAQVLSQSPEDAVLYLTQMVEERLVPGSFTFNNVLSSLVKSKRFEKALWVFNEFRDRTELDEYSFGIMIKSCCEAGDLEDFGFWVFWKKWVGLRML</sequence>
<keyword evidence="5" id="KW-1185">Reference proteome</keyword>
<evidence type="ECO:0000256" key="3">
    <source>
        <dbReference type="PROSITE-ProRule" id="PRU00708"/>
    </source>
</evidence>
<comment type="caution">
    <text evidence="4">The sequence shown here is derived from an EMBL/GenBank/DDBJ whole genome shotgun (WGS) entry which is preliminary data.</text>
</comment>
<dbReference type="NCBIfam" id="TIGR00756">
    <property type="entry name" value="PPR"/>
    <property type="match status" value="1"/>
</dbReference>
<dbReference type="InterPro" id="IPR011990">
    <property type="entry name" value="TPR-like_helical_dom_sf"/>
</dbReference>
<dbReference type="EMBL" id="BTGU01000001">
    <property type="protein sequence ID" value="GMN24190.1"/>
    <property type="molecule type" value="Genomic_DNA"/>
</dbReference>
<name>A0AA88CN49_FICCA</name>